<organism evidence="11 12">
    <name type="scientific">Brachionus calyciflorus</name>
    <dbReference type="NCBI Taxonomy" id="104777"/>
    <lineage>
        <taxon>Eukaryota</taxon>
        <taxon>Metazoa</taxon>
        <taxon>Spiralia</taxon>
        <taxon>Gnathifera</taxon>
        <taxon>Rotifera</taxon>
        <taxon>Eurotatoria</taxon>
        <taxon>Monogononta</taxon>
        <taxon>Pseudotrocha</taxon>
        <taxon>Ploima</taxon>
        <taxon>Brachionidae</taxon>
        <taxon>Brachionus</taxon>
    </lineage>
</organism>
<feature type="signal peptide" evidence="10">
    <location>
        <begin position="1"/>
        <end position="23"/>
    </location>
</feature>
<evidence type="ECO:0000256" key="6">
    <source>
        <dbReference type="ARBA" id="ARBA00022840"/>
    </source>
</evidence>
<dbReference type="OrthoDB" id="10262720at2759"/>
<dbReference type="InterPro" id="IPR013126">
    <property type="entry name" value="Hsp_70_fam"/>
</dbReference>
<dbReference type="GO" id="GO:0030968">
    <property type="term" value="P:endoplasmic reticulum unfolded protein response"/>
    <property type="evidence" value="ECO:0007669"/>
    <property type="project" value="TreeGrafter"/>
</dbReference>
<keyword evidence="5" id="KW-0256">Endoplasmic reticulum</keyword>
<dbReference type="AlphaFoldDB" id="A0A814AEN3"/>
<evidence type="ECO:0000313" key="11">
    <source>
        <dbReference type="EMBL" id="CAF0912064.1"/>
    </source>
</evidence>
<evidence type="ECO:0000256" key="3">
    <source>
        <dbReference type="ARBA" id="ARBA00022729"/>
    </source>
</evidence>
<dbReference type="InterPro" id="IPR029048">
    <property type="entry name" value="HSP70_C_sf"/>
</dbReference>
<dbReference type="FunFam" id="3.30.30.30:FF:000004">
    <property type="entry name" value="hypoxia up-regulated protein 1"/>
    <property type="match status" value="1"/>
</dbReference>
<comment type="caution">
    <text evidence="11">The sequence shown here is derived from an EMBL/GenBank/DDBJ whole genome shotgun (WGS) entry which is preliminary data.</text>
</comment>
<feature type="compositionally biased region" description="Acidic residues" evidence="9">
    <location>
        <begin position="907"/>
        <end position="920"/>
    </location>
</feature>
<evidence type="ECO:0000256" key="9">
    <source>
        <dbReference type="SAM" id="MobiDB-lite"/>
    </source>
</evidence>
<dbReference type="SUPFAM" id="SSF53067">
    <property type="entry name" value="Actin-like ATPase domain"/>
    <property type="match status" value="2"/>
</dbReference>
<dbReference type="Gene3D" id="2.60.34.10">
    <property type="entry name" value="Substrate Binding Domain Of DNAk, Chain A, domain 1"/>
    <property type="match status" value="1"/>
</dbReference>
<protein>
    <recommendedName>
        <fullName evidence="8">Hypoxia up-regulated protein 1</fullName>
    </recommendedName>
</protein>
<dbReference type="EMBL" id="CAJNOC010002095">
    <property type="protein sequence ID" value="CAF0912064.1"/>
    <property type="molecule type" value="Genomic_DNA"/>
</dbReference>
<keyword evidence="7" id="KW-0143">Chaperone</keyword>
<evidence type="ECO:0000256" key="7">
    <source>
        <dbReference type="ARBA" id="ARBA00023186"/>
    </source>
</evidence>
<feature type="compositionally biased region" description="Basic and acidic residues" evidence="9">
    <location>
        <begin position="579"/>
        <end position="600"/>
    </location>
</feature>
<reference evidence="11" key="1">
    <citation type="submission" date="2021-02" db="EMBL/GenBank/DDBJ databases">
        <authorList>
            <person name="Nowell W R."/>
        </authorList>
    </citation>
    <scope>NUCLEOTIDE SEQUENCE</scope>
    <source>
        <strain evidence="11">Ploen Becks lab</strain>
    </source>
</reference>
<dbReference type="GO" id="GO:0005788">
    <property type="term" value="C:endoplasmic reticulum lumen"/>
    <property type="evidence" value="ECO:0007669"/>
    <property type="project" value="UniProtKB-SubCell"/>
</dbReference>
<comment type="subcellular location">
    <subcellularLocation>
        <location evidence="1">Endoplasmic reticulum lumen</location>
    </subcellularLocation>
</comment>
<evidence type="ECO:0000256" key="4">
    <source>
        <dbReference type="ARBA" id="ARBA00022741"/>
    </source>
</evidence>
<gene>
    <name evidence="11" type="ORF">OXX778_LOCUS11957</name>
</gene>
<keyword evidence="6" id="KW-0067">ATP-binding</keyword>
<evidence type="ECO:0000256" key="10">
    <source>
        <dbReference type="SAM" id="SignalP"/>
    </source>
</evidence>
<feature type="region of interest" description="Disordered" evidence="9">
    <location>
        <begin position="864"/>
        <end position="935"/>
    </location>
</feature>
<dbReference type="PRINTS" id="PR00301">
    <property type="entry name" value="HEATSHOCK70"/>
</dbReference>
<dbReference type="GO" id="GO:0140662">
    <property type="term" value="F:ATP-dependent protein folding chaperone"/>
    <property type="evidence" value="ECO:0007669"/>
    <property type="project" value="InterPro"/>
</dbReference>
<feature type="compositionally biased region" description="Low complexity" evidence="9">
    <location>
        <begin position="921"/>
        <end position="935"/>
    </location>
</feature>
<feature type="compositionally biased region" description="Basic and acidic residues" evidence="9">
    <location>
        <begin position="872"/>
        <end position="896"/>
    </location>
</feature>
<keyword evidence="3 10" id="KW-0732">Signal</keyword>
<dbReference type="Gene3D" id="1.20.1270.10">
    <property type="match status" value="1"/>
</dbReference>
<sequence length="935" mass="106128">MRFGILVLLKILLVTFLPHVTESVAVMSVDLGSEFMKIAIVKPGIPMEIVLNKESRRKTPLVVSIKGDDRQFGEMALQQSIKNPKTAYVYLTQILGKSLDNPDIQSYIARYPFYNIKEDPVTKTIYFQHDENLKFTPEELLAMILEYARELAADFAEQAVDAAVLTVPPYFNQAERKAVLRAAEIANIKVLQLINTNIAAGLNYGVFRRKDFNSTGSNLMFFDMGGSGTTVTIATFLMVKNKDDYEANPQLTVRGVGFARGLGGQEFTLRLAKHLAKLFNEKNKRDVYKNPKAIMKIYKEAERVKNILSANTETMAQIENVMDDIDFKVKVSRSEFEDLCSDLFERIEKTVQDAVKSAELVELTDLTSVVLVGASTRIPRVQAELLKATKKSDLGKFLNTDEAPALGAVYQAAYQSKGYKVKKFYIKDVNTYPICVDFEKYVAPGEEKDPENNSIRRVLFDKLNPFPQKKVMTFSRHVEDFGFSVNYGDLSFLSQDYVKTLGSLNLSQVQLHGVKDIYEKHLNEETKGIKVHFRLDDSGILRLDKIDIVFEKQNAEPTTEESTLSKLGNKISSFFSNGKSEETTEEEKGKDDDTENKENVNSETTTPETTTEQTTTPTPKTNSTNETATNSTESTTTAKNETQIKSQILRENINFDYVELDLIPVDKKSIEESRKILSDIKEKEKAKRKRAAAVNALEAYIFDLKDKLHQDEFVKCSTTEEREKISAKVEEVDNWLSDADNSVETKEFQEKLNELKSSCKDVTYRINEKKLRPKKLDELKDVLNKSTEFLSFARNLTGEDLPLTETEFNSLDKLINSTKEWRVKMLNEQAKVADNEQPKLLSTDISDKIDELKREVSYLSSKIKYFRPKKKPSTEEKNKKNTTSKDKEETDKKESENQESTTTEAPDQQEAESTGEENETTTEANQTESTNNPEL</sequence>
<dbReference type="CDD" id="cd10230">
    <property type="entry name" value="ASKHA_NBD_HSP70_HYOU1"/>
    <property type="match status" value="1"/>
</dbReference>
<feature type="region of interest" description="Disordered" evidence="9">
    <location>
        <begin position="575"/>
        <end position="643"/>
    </location>
</feature>
<dbReference type="PANTHER" id="PTHR45639:SF3">
    <property type="entry name" value="HYPOXIA UP-REGULATED PROTEIN 1"/>
    <property type="match status" value="1"/>
</dbReference>
<dbReference type="GO" id="GO:0034663">
    <property type="term" value="C:endoplasmic reticulum chaperone complex"/>
    <property type="evidence" value="ECO:0007669"/>
    <property type="project" value="TreeGrafter"/>
</dbReference>
<dbReference type="Gene3D" id="3.30.30.30">
    <property type="match status" value="1"/>
</dbReference>
<feature type="compositionally biased region" description="Low complexity" evidence="9">
    <location>
        <begin position="601"/>
        <end position="641"/>
    </location>
</feature>
<dbReference type="GO" id="GO:0005524">
    <property type="term" value="F:ATP binding"/>
    <property type="evidence" value="ECO:0007669"/>
    <property type="project" value="UniProtKB-KW"/>
</dbReference>
<feature type="chain" id="PRO_5033002520" description="Hypoxia up-regulated protein 1" evidence="10">
    <location>
        <begin position="24"/>
        <end position="935"/>
    </location>
</feature>
<dbReference type="SUPFAM" id="SSF100934">
    <property type="entry name" value="Heat shock protein 70kD (HSP70), C-terminal subdomain"/>
    <property type="match status" value="1"/>
</dbReference>
<evidence type="ECO:0000256" key="1">
    <source>
        <dbReference type="ARBA" id="ARBA00004319"/>
    </source>
</evidence>
<dbReference type="FunFam" id="3.90.640.10:FF:000004">
    <property type="entry name" value="Heat shock 70 kDa protein 4"/>
    <property type="match status" value="1"/>
</dbReference>
<dbReference type="InterPro" id="IPR029047">
    <property type="entry name" value="HSP70_peptide-bd_sf"/>
</dbReference>
<dbReference type="PANTHER" id="PTHR45639">
    <property type="entry name" value="HSC70CB, ISOFORM G-RELATED"/>
    <property type="match status" value="1"/>
</dbReference>
<dbReference type="Gene3D" id="3.30.420.40">
    <property type="match status" value="2"/>
</dbReference>
<keyword evidence="4" id="KW-0547">Nucleotide-binding</keyword>
<name>A0A814AEN3_9BILA</name>
<proteinExistence type="inferred from homology"/>
<dbReference type="Proteomes" id="UP000663879">
    <property type="component" value="Unassembled WGS sequence"/>
</dbReference>
<evidence type="ECO:0000256" key="8">
    <source>
        <dbReference type="ARBA" id="ARBA00040503"/>
    </source>
</evidence>
<evidence type="ECO:0000256" key="5">
    <source>
        <dbReference type="ARBA" id="ARBA00022824"/>
    </source>
</evidence>
<accession>A0A814AEN3</accession>
<dbReference type="Gene3D" id="3.90.640.10">
    <property type="entry name" value="Actin, Chain A, domain 4"/>
    <property type="match status" value="1"/>
</dbReference>
<dbReference type="Pfam" id="PF00012">
    <property type="entry name" value="HSP70"/>
    <property type="match status" value="1"/>
</dbReference>
<keyword evidence="12" id="KW-1185">Reference proteome</keyword>
<comment type="similarity">
    <text evidence="2">Belongs to the heat shock protein 70 family.</text>
</comment>
<dbReference type="InterPro" id="IPR043129">
    <property type="entry name" value="ATPase_NBD"/>
</dbReference>
<evidence type="ECO:0000313" key="12">
    <source>
        <dbReference type="Proteomes" id="UP000663879"/>
    </source>
</evidence>
<evidence type="ECO:0000256" key="2">
    <source>
        <dbReference type="ARBA" id="ARBA00007381"/>
    </source>
</evidence>